<keyword evidence="1" id="KW-0472">Membrane</keyword>
<dbReference type="RefSeq" id="WP_099259273.1">
    <property type="nucleotide sequence ID" value="NZ_NIZW01000002.1"/>
</dbReference>
<keyword evidence="1" id="KW-0812">Transmembrane</keyword>
<dbReference type="Proteomes" id="UP000225740">
    <property type="component" value="Unassembled WGS sequence"/>
</dbReference>
<feature type="transmembrane region" description="Helical" evidence="1">
    <location>
        <begin position="486"/>
        <end position="508"/>
    </location>
</feature>
<feature type="transmembrane region" description="Helical" evidence="1">
    <location>
        <begin position="280"/>
        <end position="303"/>
    </location>
</feature>
<feature type="transmembrane region" description="Helical" evidence="1">
    <location>
        <begin position="167"/>
        <end position="185"/>
    </location>
</feature>
<evidence type="ECO:0000313" key="2">
    <source>
        <dbReference type="EMBL" id="PHQ36369.1"/>
    </source>
</evidence>
<protein>
    <submittedName>
        <fullName evidence="2">Uncharacterized protein</fullName>
    </submittedName>
</protein>
<dbReference type="GeneID" id="90607213"/>
<comment type="caution">
    <text evidence="2">The sequence shown here is derived from an EMBL/GenBank/DDBJ whole genome shotgun (WGS) entry which is preliminary data.</text>
</comment>
<dbReference type="OrthoDB" id="292602at2"/>
<evidence type="ECO:0000313" key="3">
    <source>
        <dbReference type="Proteomes" id="UP000225740"/>
    </source>
</evidence>
<dbReference type="EMBL" id="NIZW01000002">
    <property type="protein sequence ID" value="PHQ36369.1"/>
    <property type="molecule type" value="Genomic_DNA"/>
</dbReference>
<keyword evidence="1" id="KW-1133">Transmembrane helix</keyword>
<feature type="transmembrane region" description="Helical" evidence="1">
    <location>
        <begin position="407"/>
        <end position="427"/>
    </location>
</feature>
<evidence type="ECO:0000256" key="1">
    <source>
        <dbReference type="SAM" id="Phobius"/>
    </source>
</evidence>
<sequence>MNAPGFTTARVGRTNRLIDWLIPDDSLDGLRYLSRAQFRFRVMRFWKRMFSPRQAIASILLIVFMALYLVAGLTLLSRREANDPEQLRLWLSGGMVLYALYHTVKQLWSKPSLEPDAVTWTDADRLWLGGGPVSRRTMVLREAMSSIPSALAKTALLGVVLWRDAEFLPLLLAGVCLALIALELIRRVITHGIDALRPAERRLGCMISLVVGSAMLVQLGVQTWQATPPGSDPVIYVLSAMSEVGHYAGSAAIQFMAFALLPAASVAAAEPWAVFGSLPVFMSLGLMTLISVAVIFVLAETLVRVDAWSSQRRIRTERDRLRLIESEVAIGGSASIGSLSQPMQVTRIQRFGDWLAGWLPERHRGMSGLVVRQLQCVRRYLPNVIVSFAIPMVLSLSPLLTDQTTKQWVFVIGGIALSSLLLAPPALQIDFRRDLKRMFLVRSLPLGNVAMCVGMLSVPVAITVMFQWSTLALGAWFAGPSKWQTLWLFLALPSLAVVTFAIENALFLAFPHHVHAQGIAMVIRAKITFLWKGLMLAVAPIGLISYVMFCERVLPTMWVGPAAFGGTLLAVWSVAAFAGWVLVRCWRRFDPLIDTPPE</sequence>
<feature type="transmembrane region" description="Helical" evidence="1">
    <location>
        <begin position="561"/>
        <end position="583"/>
    </location>
</feature>
<dbReference type="AlphaFoldDB" id="A0A2G1WCJ6"/>
<feature type="transmembrane region" description="Helical" evidence="1">
    <location>
        <begin position="529"/>
        <end position="549"/>
    </location>
</feature>
<keyword evidence="3" id="KW-1185">Reference proteome</keyword>
<gene>
    <name evidence="2" type="ORF">CEE69_02890</name>
</gene>
<name>A0A2G1WCJ6_9BACT</name>
<accession>A0A2G1WCJ6</accession>
<feature type="transmembrane region" description="Helical" evidence="1">
    <location>
        <begin position="380"/>
        <end position="401"/>
    </location>
</feature>
<reference evidence="2 3" key="1">
    <citation type="submission" date="2017-06" db="EMBL/GenBank/DDBJ databases">
        <title>Description of Rhodopirellula bahusiensis sp. nov.</title>
        <authorList>
            <person name="Kizina J."/>
            <person name="Harder J."/>
        </authorList>
    </citation>
    <scope>NUCLEOTIDE SEQUENCE [LARGE SCALE GENOMIC DNA]</scope>
    <source>
        <strain evidence="2 3">SWK21</strain>
    </source>
</reference>
<organism evidence="2 3">
    <name type="scientific">Rhodopirellula bahusiensis</name>
    <dbReference type="NCBI Taxonomy" id="2014065"/>
    <lineage>
        <taxon>Bacteria</taxon>
        <taxon>Pseudomonadati</taxon>
        <taxon>Planctomycetota</taxon>
        <taxon>Planctomycetia</taxon>
        <taxon>Pirellulales</taxon>
        <taxon>Pirellulaceae</taxon>
        <taxon>Rhodopirellula</taxon>
    </lineage>
</organism>
<proteinExistence type="predicted"/>
<feature type="transmembrane region" description="Helical" evidence="1">
    <location>
        <begin position="55"/>
        <end position="75"/>
    </location>
</feature>
<feature type="transmembrane region" description="Helical" evidence="1">
    <location>
        <begin position="439"/>
        <end position="466"/>
    </location>
</feature>